<dbReference type="InterPro" id="IPR020846">
    <property type="entry name" value="MFS_dom"/>
</dbReference>
<dbReference type="eggNOG" id="COG2211">
    <property type="taxonomic scope" value="Bacteria"/>
</dbReference>
<dbReference type="EMBL" id="ACDZ02000014">
    <property type="protein sequence ID" value="EER68119.1"/>
    <property type="molecule type" value="Genomic_DNA"/>
</dbReference>
<dbReference type="InterPro" id="IPR036259">
    <property type="entry name" value="MFS_trans_sf"/>
</dbReference>
<dbReference type="PROSITE" id="PS50850">
    <property type="entry name" value="MFS"/>
    <property type="match status" value="1"/>
</dbReference>
<dbReference type="GO" id="GO:0022857">
    <property type="term" value="F:transmembrane transporter activity"/>
    <property type="evidence" value="ECO:0007669"/>
    <property type="project" value="InterPro"/>
</dbReference>
<dbReference type="Gene3D" id="1.20.1250.20">
    <property type="entry name" value="MFS general substrate transporter like domains"/>
    <property type="match status" value="1"/>
</dbReference>
<dbReference type="Pfam" id="PF07690">
    <property type="entry name" value="MFS_1"/>
    <property type="match status" value="1"/>
</dbReference>
<dbReference type="InterPro" id="IPR011701">
    <property type="entry name" value="MFS"/>
</dbReference>
<evidence type="ECO:0000256" key="3">
    <source>
        <dbReference type="ARBA" id="ARBA00022475"/>
    </source>
</evidence>
<keyword evidence="2" id="KW-0813">Transport</keyword>
<feature type="transmembrane region" description="Helical" evidence="7">
    <location>
        <begin position="167"/>
        <end position="188"/>
    </location>
</feature>
<feature type="transmembrane region" description="Helical" evidence="7">
    <location>
        <begin position="247"/>
        <end position="271"/>
    </location>
</feature>
<evidence type="ECO:0000313" key="10">
    <source>
        <dbReference type="Proteomes" id="UP000006004"/>
    </source>
</evidence>
<dbReference type="GeneID" id="93287741"/>
<reference evidence="9" key="2">
    <citation type="submission" date="2009-06" db="EMBL/GenBank/DDBJ databases">
        <authorList>
            <person name="Sebastian Y."/>
            <person name="Madupu R."/>
            <person name="Durkin A.S."/>
            <person name="Torralba M."/>
            <person name="Methe B."/>
            <person name="Sutton G.G."/>
            <person name="Strausberg R.L."/>
            <person name="Nelson K.E."/>
        </authorList>
    </citation>
    <scope>NUCLEOTIDE SEQUENCE [LARGE SCALE GENOMIC DNA]</scope>
    <source>
        <strain evidence="9">ATCC 10379</strain>
    </source>
</reference>
<feature type="transmembrane region" description="Helical" evidence="7">
    <location>
        <begin position="223"/>
        <end position="241"/>
    </location>
</feature>
<keyword evidence="5 7" id="KW-1133">Transmembrane helix</keyword>
<dbReference type="OrthoDB" id="2276409at2"/>
<keyword evidence="10" id="KW-1185">Reference proteome</keyword>
<dbReference type="PANTHER" id="PTHR23513:SF6">
    <property type="entry name" value="MAJOR FACILITATOR SUPERFAMILY ASSOCIATED DOMAIN-CONTAINING PROTEIN"/>
    <property type="match status" value="1"/>
</dbReference>
<feature type="transmembrane region" description="Helical" evidence="7">
    <location>
        <begin position="99"/>
        <end position="120"/>
    </location>
</feature>
<organism evidence="9 10">
    <name type="scientific">Gemella haemolysans ATCC 10379</name>
    <dbReference type="NCBI Taxonomy" id="546270"/>
    <lineage>
        <taxon>Bacteria</taxon>
        <taxon>Bacillati</taxon>
        <taxon>Bacillota</taxon>
        <taxon>Bacilli</taxon>
        <taxon>Bacillales</taxon>
        <taxon>Gemellaceae</taxon>
        <taxon>Gemella</taxon>
    </lineage>
</organism>
<proteinExistence type="predicted"/>
<feature type="transmembrane region" description="Helical" evidence="7">
    <location>
        <begin position="370"/>
        <end position="390"/>
    </location>
</feature>
<evidence type="ECO:0000256" key="2">
    <source>
        <dbReference type="ARBA" id="ARBA00022448"/>
    </source>
</evidence>
<evidence type="ECO:0000256" key="4">
    <source>
        <dbReference type="ARBA" id="ARBA00022692"/>
    </source>
</evidence>
<comment type="subcellular location">
    <subcellularLocation>
        <location evidence="1">Cell membrane</location>
        <topology evidence="1">Multi-pass membrane protein</topology>
    </subcellularLocation>
</comment>
<dbReference type="CDD" id="cd06173">
    <property type="entry name" value="MFS_MefA_like"/>
    <property type="match status" value="1"/>
</dbReference>
<evidence type="ECO:0000259" key="8">
    <source>
        <dbReference type="PROSITE" id="PS50850"/>
    </source>
</evidence>
<gene>
    <name evidence="9" type="ORF">GEMHA0001_0094</name>
</gene>
<dbReference type="SUPFAM" id="SSF103473">
    <property type="entry name" value="MFS general substrate transporter"/>
    <property type="match status" value="1"/>
</dbReference>
<reference evidence="9" key="1">
    <citation type="submission" date="2009-01" db="EMBL/GenBank/DDBJ databases">
        <authorList>
            <person name="Fulton L."/>
            <person name="Clifton S."/>
            <person name="Chinwalla A.T."/>
            <person name="Mitreva M."/>
            <person name="Sodergren E."/>
            <person name="Weinstock G."/>
            <person name="Clifton S."/>
            <person name="Dooling D.J."/>
            <person name="Fulton B."/>
            <person name="Minx P."/>
            <person name="Pepin K.H."/>
            <person name="Johnson M."/>
            <person name="Bhonagiri V."/>
            <person name="Nash W.E."/>
            <person name="Mardis E.R."/>
            <person name="Wilson R.K."/>
        </authorList>
    </citation>
    <scope>NUCLEOTIDE SEQUENCE [LARGE SCALE GENOMIC DNA]</scope>
    <source>
        <strain evidence="9">ATCC 10379</strain>
    </source>
</reference>
<evidence type="ECO:0000256" key="1">
    <source>
        <dbReference type="ARBA" id="ARBA00004651"/>
    </source>
</evidence>
<dbReference type="GO" id="GO:0005886">
    <property type="term" value="C:plasma membrane"/>
    <property type="evidence" value="ECO:0007669"/>
    <property type="project" value="UniProtKB-SubCell"/>
</dbReference>
<dbReference type="Proteomes" id="UP000006004">
    <property type="component" value="Unassembled WGS sequence"/>
</dbReference>
<feature type="transmembrane region" description="Helical" evidence="7">
    <location>
        <begin position="344"/>
        <end position="364"/>
    </location>
</feature>
<feature type="transmembrane region" description="Helical" evidence="7">
    <location>
        <begin position="7"/>
        <end position="35"/>
    </location>
</feature>
<feature type="transmembrane region" description="Helical" evidence="7">
    <location>
        <begin position="72"/>
        <end position="93"/>
    </location>
</feature>
<comment type="caution">
    <text evidence="9">The sequence shown here is derived from an EMBL/GenBank/DDBJ whole genome shotgun (WGS) entry which is preliminary data.</text>
</comment>
<keyword evidence="3" id="KW-1003">Cell membrane</keyword>
<feature type="transmembrane region" description="Helical" evidence="7">
    <location>
        <begin position="283"/>
        <end position="300"/>
    </location>
</feature>
<protein>
    <submittedName>
        <fullName evidence="9">Transporter, major facilitator family protein</fullName>
    </submittedName>
</protein>
<name>C5NXB7_9BACL</name>
<evidence type="ECO:0000256" key="6">
    <source>
        <dbReference type="ARBA" id="ARBA00023136"/>
    </source>
</evidence>
<feature type="transmembrane region" description="Helical" evidence="7">
    <location>
        <begin position="306"/>
        <end position="324"/>
    </location>
</feature>
<dbReference type="RefSeq" id="WP_003145664.1">
    <property type="nucleotide sequence ID" value="NZ_ACDZ02000014.1"/>
</dbReference>
<evidence type="ECO:0000313" key="9">
    <source>
        <dbReference type="EMBL" id="EER68119.1"/>
    </source>
</evidence>
<feature type="domain" description="Major facilitator superfamily (MFS) profile" evidence="8">
    <location>
        <begin position="215"/>
        <end position="398"/>
    </location>
</feature>
<keyword evidence="6 7" id="KW-0472">Membrane</keyword>
<accession>C5NXB7</accession>
<sequence length="398" mass="44176">MLNRNFNLLWLSQIVSSIGNKLTIFGFPLVGIFIYDTTVLETSMITVMSFLPSLLFGTIIGVIVDRGDKRRIGIFTNIICFVISIILFVFSIFKILPLWGFYILIFLLNTFLLFGSISFYSQIPMVVEKENLKKANYKMELSNSVIDTAAPSVGGIIFGLFSAPFIFIIDGITFILASFCQILLPCDIEKYKVKTKKKSIVHIREAYNYVFNNQILFRLAMSYFVLVFGIGIFQSIQFYYLSKVLNVAPYTIGMIISVGNIGLVVASISSLKISDTIGMGRTIILSFILYAVGFTLYYLSSEESTLSLFVATMCIGAAMPLYNVNATTIKQSNVDLSMLGSVSAIWRIFGRGLIPLGATIGGGISTYFSVKMAILISVIIVLLGLCIVLFSDELKKYT</sequence>
<dbReference type="PANTHER" id="PTHR23513">
    <property type="entry name" value="INTEGRAL MEMBRANE EFFLUX PROTEIN-RELATED"/>
    <property type="match status" value="1"/>
</dbReference>
<feature type="transmembrane region" description="Helical" evidence="7">
    <location>
        <begin position="47"/>
        <end position="65"/>
    </location>
</feature>
<feature type="transmembrane region" description="Helical" evidence="7">
    <location>
        <begin position="141"/>
        <end position="161"/>
    </location>
</feature>
<keyword evidence="4 7" id="KW-0812">Transmembrane</keyword>
<dbReference type="AlphaFoldDB" id="C5NXB7"/>
<evidence type="ECO:0000256" key="7">
    <source>
        <dbReference type="SAM" id="Phobius"/>
    </source>
</evidence>
<evidence type="ECO:0000256" key="5">
    <source>
        <dbReference type="ARBA" id="ARBA00022989"/>
    </source>
</evidence>